<dbReference type="GO" id="GO:0031124">
    <property type="term" value="P:mRNA 3'-end processing"/>
    <property type="evidence" value="ECO:0007669"/>
    <property type="project" value="UniProtKB-ARBA"/>
</dbReference>
<evidence type="ECO:0000256" key="1">
    <source>
        <dbReference type="ARBA" id="ARBA00004123"/>
    </source>
</evidence>
<comment type="subcellular location">
    <subcellularLocation>
        <location evidence="1 9">Nucleus</location>
    </subcellularLocation>
</comment>
<evidence type="ECO:0000256" key="4">
    <source>
        <dbReference type="ARBA" id="ARBA00022801"/>
    </source>
</evidence>
<evidence type="ECO:0000256" key="3">
    <source>
        <dbReference type="ARBA" id="ARBA00022664"/>
    </source>
</evidence>
<comment type="catalytic activity">
    <reaction evidence="7 9">
        <text>O-phospho-L-seryl-[protein] + H2O = L-seryl-[protein] + phosphate</text>
        <dbReference type="Rhea" id="RHEA:20629"/>
        <dbReference type="Rhea" id="RHEA-COMP:9863"/>
        <dbReference type="Rhea" id="RHEA-COMP:11604"/>
        <dbReference type="ChEBI" id="CHEBI:15377"/>
        <dbReference type="ChEBI" id="CHEBI:29999"/>
        <dbReference type="ChEBI" id="CHEBI:43474"/>
        <dbReference type="ChEBI" id="CHEBI:83421"/>
        <dbReference type="EC" id="3.1.3.16"/>
    </reaction>
</comment>
<protein>
    <recommendedName>
        <fullName evidence="9">RNA polymerase II subunit A C-terminal domain phosphatase SSU72</fullName>
        <shortName evidence="9">CTD phosphatase SSU72</shortName>
        <ecNumber evidence="9">3.1.3.16</ecNumber>
    </recommendedName>
</protein>
<gene>
    <name evidence="11" type="primary">SSU72</name>
    <name evidence="11" type="ORF">Hypma_010302</name>
</gene>
<evidence type="ECO:0000256" key="2">
    <source>
        <dbReference type="ARBA" id="ARBA00008978"/>
    </source>
</evidence>
<evidence type="ECO:0000256" key="10">
    <source>
        <dbReference type="SAM" id="MobiDB-lite"/>
    </source>
</evidence>
<feature type="compositionally biased region" description="Low complexity" evidence="10">
    <location>
        <begin position="51"/>
        <end position="68"/>
    </location>
</feature>
<dbReference type="EC" id="3.1.3.16" evidence="9"/>
<dbReference type="GO" id="GO:0005847">
    <property type="term" value="C:mRNA cleavage and polyadenylation specificity factor complex"/>
    <property type="evidence" value="ECO:0007669"/>
    <property type="project" value="UniProtKB-ARBA"/>
</dbReference>
<reference evidence="11" key="1">
    <citation type="submission" date="2018-04" db="EMBL/GenBank/DDBJ databases">
        <title>Whole genome sequencing of Hypsizygus marmoreus.</title>
        <authorList>
            <person name="Choi I.-G."/>
            <person name="Min B."/>
            <person name="Kim J.-G."/>
            <person name="Kim S."/>
            <person name="Oh Y.-L."/>
            <person name="Kong W.-S."/>
            <person name="Park H."/>
            <person name="Jeong J."/>
            <person name="Song E.-S."/>
        </authorList>
    </citation>
    <scope>NUCLEOTIDE SEQUENCE [LARGE SCALE GENOMIC DNA]</scope>
    <source>
        <strain evidence="11">51987-8</strain>
    </source>
</reference>
<dbReference type="FunFam" id="3.40.50.2300:FF:000039">
    <property type="entry name" value="RNA polymerase II subunit A C-terminal domain phosphatase"/>
    <property type="match status" value="1"/>
</dbReference>
<name>A0A369JSW9_HYPMA</name>
<dbReference type="STRING" id="39966.A0A369JSW9"/>
<sequence>MDPRRARDPRLARADPRLQRVQSRSPVPTPPPQAQYPNPQPHAEWADNGTNSSAPQQAQPRQSQNSLQDAQNSVVPEGSSQPQYKPRPIFCVVCASNQNRSMEGHYVLAKAGYQVISSGTGSAVRLPGPSIDKPNIYPFGTPYNTIFEELNSKDPRLYSANGLLQMLDRNRRIKLAPERWQESKTVADIVITCEERCFDAVCDDLLSRGGEFNRPVHIINLEIKDNHEEALIAGKAMLDLAAAIEAADDVDEQIDDILQVQEESHPHSILHAVAFY</sequence>
<comment type="caution">
    <text evidence="11">The sequence shown here is derived from an EMBL/GenBank/DDBJ whole genome shotgun (WGS) entry which is preliminary data.</text>
</comment>
<dbReference type="OrthoDB" id="57957at2759"/>
<accession>A0A369JSW9</accession>
<evidence type="ECO:0000256" key="5">
    <source>
        <dbReference type="ARBA" id="ARBA00022912"/>
    </source>
</evidence>
<comment type="function">
    <text evidence="9">Component of the cleavage and polyadenylation factor (CPF) complex, which plays a key role in polyadenylation-dependent pre-mRNA 3'-end formation and cooperates with cleavage factors including the CFIA complex and NAB4/CFIB. SSU72 is required for 3'-end formation of snoRNAs.</text>
</comment>
<organism evidence="11 12">
    <name type="scientific">Hypsizygus marmoreus</name>
    <name type="common">White beech mushroom</name>
    <name type="synonym">Agaricus marmoreus</name>
    <dbReference type="NCBI Taxonomy" id="39966"/>
    <lineage>
        <taxon>Eukaryota</taxon>
        <taxon>Fungi</taxon>
        <taxon>Dikarya</taxon>
        <taxon>Basidiomycota</taxon>
        <taxon>Agaricomycotina</taxon>
        <taxon>Agaricomycetes</taxon>
        <taxon>Agaricomycetidae</taxon>
        <taxon>Agaricales</taxon>
        <taxon>Tricholomatineae</taxon>
        <taxon>Lyophyllaceae</taxon>
        <taxon>Hypsizygus</taxon>
    </lineage>
</organism>
<evidence type="ECO:0000256" key="6">
    <source>
        <dbReference type="ARBA" id="ARBA00023242"/>
    </source>
</evidence>
<comment type="similarity">
    <text evidence="2 9">Belongs to the SSU72 phosphatase family.</text>
</comment>
<feature type="compositionally biased region" description="Pro residues" evidence="10">
    <location>
        <begin position="27"/>
        <end position="40"/>
    </location>
</feature>
<dbReference type="FunCoup" id="A0A369JSW9">
    <property type="interactions" value="571"/>
</dbReference>
<evidence type="ECO:0000256" key="9">
    <source>
        <dbReference type="RuleBase" id="RU369031"/>
    </source>
</evidence>
<proteinExistence type="inferred from homology"/>
<dbReference type="EMBL" id="LUEZ02000049">
    <property type="protein sequence ID" value="RDB22464.1"/>
    <property type="molecule type" value="Genomic_DNA"/>
</dbReference>
<dbReference type="GO" id="GO:0008420">
    <property type="term" value="F:RNA polymerase II CTD heptapeptide repeat phosphatase activity"/>
    <property type="evidence" value="ECO:0007669"/>
    <property type="project" value="UniProtKB-ARBA"/>
</dbReference>
<feature type="compositionally biased region" description="Basic and acidic residues" evidence="10">
    <location>
        <begin position="1"/>
        <end position="18"/>
    </location>
</feature>
<evidence type="ECO:0000313" key="12">
    <source>
        <dbReference type="Proteomes" id="UP000076154"/>
    </source>
</evidence>
<dbReference type="InterPro" id="IPR006811">
    <property type="entry name" value="RNA_pol_II_suA"/>
</dbReference>
<keyword evidence="12" id="KW-1185">Reference proteome</keyword>
<comment type="function">
    <text evidence="9">Processively dephosphorylates Ser-5 of the heptad repeats YSPTSPS in the C-terminal domain of the largest RNA polymerase II subunit (RPB1).</text>
</comment>
<comment type="catalytic activity">
    <reaction evidence="8 9">
        <text>O-phospho-L-threonyl-[protein] + H2O = L-threonyl-[protein] + phosphate</text>
        <dbReference type="Rhea" id="RHEA:47004"/>
        <dbReference type="Rhea" id="RHEA-COMP:11060"/>
        <dbReference type="Rhea" id="RHEA-COMP:11605"/>
        <dbReference type="ChEBI" id="CHEBI:15377"/>
        <dbReference type="ChEBI" id="CHEBI:30013"/>
        <dbReference type="ChEBI" id="CHEBI:43474"/>
        <dbReference type="ChEBI" id="CHEBI:61977"/>
        <dbReference type="EC" id="3.1.3.16"/>
    </reaction>
</comment>
<feature type="region of interest" description="Disordered" evidence="10">
    <location>
        <begin position="1"/>
        <end position="82"/>
    </location>
</feature>
<dbReference type="Pfam" id="PF04722">
    <property type="entry name" value="Ssu72"/>
    <property type="match status" value="1"/>
</dbReference>
<keyword evidence="3 9" id="KW-0507">mRNA processing</keyword>
<keyword evidence="4 9" id="KW-0378">Hydrolase</keyword>
<evidence type="ECO:0000313" key="11">
    <source>
        <dbReference type="EMBL" id="RDB22464.1"/>
    </source>
</evidence>
<evidence type="ECO:0000256" key="7">
    <source>
        <dbReference type="ARBA" id="ARBA00047761"/>
    </source>
</evidence>
<dbReference type="Proteomes" id="UP000076154">
    <property type="component" value="Unassembled WGS sequence"/>
</dbReference>
<dbReference type="PANTHER" id="PTHR20383">
    <property type="entry name" value="RNA POLYMERASE II SUBUNIT A C-TERMINAL DOMAIN PHOSPHATASE"/>
    <property type="match status" value="1"/>
</dbReference>
<keyword evidence="5 9" id="KW-0904">Protein phosphatase</keyword>
<feature type="compositionally biased region" description="Polar residues" evidence="10">
    <location>
        <begin position="69"/>
        <end position="82"/>
    </location>
</feature>
<comment type="subunit">
    <text evidence="9">Component of the cleavage and polyadenylation factor (CPF) complex.</text>
</comment>
<evidence type="ECO:0000256" key="8">
    <source>
        <dbReference type="ARBA" id="ARBA00048336"/>
    </source>
</evidence>
<dbReference type="InParanoid" id="A0A369JSW9"/>
<dbReference type="FunFam" id="3.40.50.2300:FF:000182">
    <property type="entry name" value="RNA polymerase II subunit A"/>
    <property type="match status" value="1"/>
</dbReference>
<dbReference type="AlphaFoldDB" id="A0A369JSW9"/>
<keyword evidence="6 9" id="KW-0539">Nucleus</keyword>
<dbReference type="Gene3D" id="3.40.50.2300">
    <property type="match status" value="2"/>
</dbReference>